<name>A0AAE3ZP53_9ACTN</name>
<dbReference type="EMBL" id="JAVDYC010000001">
    <property type="protein sequence ID" value="MDR7322951.1"/>
    <property type="molecule type" value="Genomic_DNA"/>
</dbReference>
<dbReference type="AlphaFoldDB" id="A0AAE3ZP53"/>
<dbReference type="Pfam" id="PF19801">
    <property type="entry name" value="DUF6284"/>
    <property type="match status" value="1"/>
</dbReference>
<organism evidence="1 2">
    <name type="scientific">Catenuloplanes niger</name>
    <dbReference type="NCBI Taxonomy" id="587534"/>
    <lineage>
        <taxon>Bacteria</taxon>
        <taxon>Bacillati</taxon>
        <taxon>Actinomycetota</taxon>
        <taxon>Actinomycetes</taxon>
        <taxon>Micromonosporales</taxon>
        <taxon>Micromonosporaceae</taxon>
        <taxon>Catenuloplanes</taxon>
    </lineage>
</organism>
<dbReference type="InterPro" id="IPR046251">
    <property type="entry name" value="DUF6284"/>
</dbReference>
<gene>
    <name evidence="1" type="ORF">J2S44_003201</name>
</gene>
<dbReference type="RefSeq" id="WP_310414089.1">
    <property type="nucleotide sequence ID" value="NZ_JAVDYC010000001.1"/>
</dbReference>
<keyword evidence="2" id="KW-1185">Reference proteome</keyword>
<accession>A0AAE3ZP53</accession>
<comment type="caution">
    <text evidence="1">The sequence shown here is derived from an EMBL/GenBank/DDBJ whole genome shotgun (WGS) entry which is preliminary data.</text>
</comment>
<dbReference type="Proteomes" id="UP001183629">
    <property type="component" value="Unassembled WGS sequence"/>
</dbReference>
<protein>
    <submittedName>
        <fullName evidence="1">Uncharacterized sporulation protein YeaH/YhbH (DUF444 family)</fullName>
    </submittedName>
</protein>
<proteinExistence type="predicted"/>
<reference evidence="1 2" key="1">
    <citation type="submission" date="2023-07" db="EMBL/GenBank/DDBJ databases">
        <title>Sequencing the genomes of 1000 actinobacteria strains.</title>
        <authorList>
            <person name="Klenk H.-P."/>
        </authorList>
    </citation>
    <scope>NUCLEOTIDE SEQUENCE [LARGE SCALE GENOMIC DNA]</scope>
    <source>
        <strain evidence="1 2">DSM 44711</strain>
    </source>
</reference>
<sequence length="77" mass="8524">MELEEVGPEPSPEDLASIDAEWPEIEADLAELDAEIRALGVTPVDNYWRRARRVEARASRAVVVALRPRTASLRAVA</sequence>
<evidence type="ECO:0000313" key="2">
    <source>
        <dbReference type="Proteomes" id="UP001183629"/>
    </source>
</evidence>
<evidence type="ECO:0000313" key="1">
    <source>
        <dbReference type="EMBL" id="MDR7322951.1"/>
    </source>
</evidence>